<feature type="region of interest" description="Disordered" evidence="2">
    <location>
        <begin position="353"/>
        <end position="381"/>
    </location>
</feature>
<dbReference type="Pfam" id="PF13399">
    <property type="entry name" value="LytR_C"/>
    <property type="match status" value="1"/>
</dbReference>
<evidence type="ECO:0000313" key="5">
    <source>
        <dbReference type="EMBL" id="SDK27133.1"/>
    </source>
</evidence>
<gene>
    <name evidence="5" type="ORF">SAMN04487820_10670</name>
</gene>
<dbReference type="OrthoDB" id="9782542at2"/>
<dbReference type="Proteomes" id="UP000199213">
    <property type="component" value="Unassembled WGS sequence"/>
</dbReference>
<proteinExistence type="inferred from homology"/>
<dbReference type="InterPro" id="IPR004474">
    <property type="entry name" value="LytR_CpsA_psr"/>
</dbReference>
<evidence type="ECO:0000313" key="6">
    <source>
        <dbReference type="Proteomes" id="UP000199213"/>
    </source>
</evidence>
<reference evidence="6" key="1">
    <citation type="submission" date="2016-10" db="EMBL/GenBank/DDBJ databases">
        <authorList>
            <person name="Varghese N."/>
            <person name="Submissions S."/>
        </authorList>
    </citation>
    <scope>NUCLEOTIDE SEQUENCE [LARGE SCALE GENOMIC DNA]</scope>
    <source>
        <strain evidence="6">DSM 45460</strain>
    </source>
</reference>
<dbReference type="EMBL" id="FNFM01000006">
    <property type="protein sequence ID" value="SDK27133.1"/>
    <property type="molecule type" value="Genomic_DNA"/>
</dbReference>
<feature type="compositionally biased region" description="Low complexity" evidence="2">
    <location>
        <begin position="434"/>
        <end position="448"/>
    </location>
</feature>
<dbReference type="AlphaFoldDB" id="A0A1G9AIR7"/>
<dbReference type="PANTHER" id="PTHR33392">
    <property type="entry name" value="POLYISOPRENYL-TEICHOIC ACID--PEPTIDOGLYCAN TEICHOIC ACID TRANSFERASE TAGU"/>
    <property type="match status" value="1"/>
</dbReference>
<feature type="domain" description="LytR/CpsA/Psr regulator C-terminal" evidence="4">
    <location>
        <begin position="340"/>
        <end position="423"/>
    </location>
</feature>
<organism evidence="5 6">
    <name type="scientific">Actinopolyspora mzabensis</name>
    <dbReference type="NCBI Taxonomy" id="995066"/>
    <lineage>
        <taxon>Bacteria</taxon>
        <taxon>Bacillati</taxon>
        <taxon>Actinomycetota</taxon>
        <taxon>Actinomycetes</taxon>
        <taxon>Actinopolysporales</taxon>
        <taxon>Actinopolysporaceae</taxon>
        <taxon>Actinopolyspora</taxon>
    </lineage>
</organism>
<feature type="domain" description="Cell envelope-related transcriptional attenuator" evidence="3">
    <location>
        <begin position="74"/>
        <end position="244"/>
    </location>
</feature>
<evidence type="ECO:0000256" key="2">
    <source>
        <dbReference type="SAM" id="MobiDB-lite"/>
    </source>
</evidence>
<dbReference type="Gene3D" id="3.40.630.190">
    <property type="entry name" value="LCP protein"/>
    <property type="match status" value="1"/>
</dbReference>
<protein>
    <submittedName>
        <fullName evidence="5">Transcriptional attenuator, LytR family</fullName>
    </submittedName>
</protein>
<dbReference type="PANTHER" id="PTHR33392:SF6">
    <property type="entry name" value="POLYISOPRENYL-TEICHOIC ACID--PEPTIDOGLYCAN TEICHOIC ACID TRANSFERASE TAGU"/>
    <property type="match status" value="1"/>
</dbReference>
<dbReference type="Gene3D" id="3.30.70.2390">
    <property type="match status" value="1"/>
</dbReference>
<dbReference type="InterPro" id="IPR050922">
    <property type="entry name" value="LytR/CpsA/Psr_CW_biosynth"/>
</dbReference>
<comment type="similarity">
    <text evidence="1">Belongs to the LytR/CpsA/Psr (LCP) family.</text>
</comment>
<dbReference type="InterPro" id="IPR027381">
    <property type="entry name" value="LytR/CpsA/Psr_C"/>
</dbReference>
<keyword evidence="6" id="KW-1185">Reference proteome</keyword>
<name>A0A1G9AIR7_ACTMZ</name>
<feature type="region of interest" description="Disordered" evidence="2">
    <location>
        <begin position="421"/>
        <end position="468"/>
    </location>
</feature>
<evidence type="ECO:0000259" key="4">
    <source>
        <dbReference type="Pfam" id="PF13399"/>
    </source>
</evidence>
<evidence type="ECO:0000256" key="1">
    <source>
        <dbReference type="ARBA" id="ARBA00006068"/>
    </source>
</evidence>
<dbReference type="NCBIfam" id="TIGR00350">
    <property type="entry name" value="lytR_cpsA_psr"/>
    <property type="match status" value="1"/>
</dbReference>
<accession>A0A1G9AIR7</accession>
<dbReference type="Pfam" id="PF03816">
    <property type="entry name" value="LytR_cpsA_psr"/>
    <property type="match status" value="1"/>
</dbReference>
<evidence type="ECO:0000259" key="3">
    <source>
        <dbReference type="Pfam" id="PF03816"/>
    </source>
</evidence>
<sequence>MSVAVFVLSGYAWLILNDLEGRLNTSDVTSKVSADGSMDILLVGKDSRTDANGNPLPDDLLRRLRAGDNEAELTDTLILLHIPRDRSRAVAYSIPRDTYVSMPDGYGKHKINSAFGRAKAQAADELRSEGVSDSAELERRSAEAGRELLVDTVTDLTGVGIDHYAEVNLLGFYRLTKAVGGVEVCLKNAVDDPYSGADFPAGRQTISGGDALAFVRQRHGLPRGDLDRVVRQQAFIAGLARSMLSSGTLSNPARLDRLFSSIERSVVLDSGWDVLEFAQQMNGLAGGNITFDTIPVQDPAYDTPDGLAVKVDPDEVRETIQRVNDGRSPQPEPPRQLAATTVDVRNTTDITGLAGRVHDDLDEEDVPVGDVGNAAERDTSRVTFGPGADTAASYVAELLDGLPVTADDGLDSDEIRVLLGDDYEGPGAAQGFTSSAPLSLNPDSSPSLASPPAPSDDAITAEDIPCVN</sequence>